<accession>A0A0A9D4A9</accession>
<sequence length="61" mass="7027">MRSSCFSYCSYYSILNLSLFAPNHLAYCPIYCIKGSRTKSLERTCGGRCQYLDHALHWILA</sequence>
<proteinExistence type="predicted"/>
<reference evidence="1" key="2">
    <citation type="journal article" date="2015" name="Data Brief">
        <title>Shoot transcriptome of the giant reed, Arundo donax.</title>
        <authorList>
            <person name="Barrero R.A."/>
            <person name="Guerrero F.D."/>
            <person name="Moolhuijzen P."/>
            <person name="Goolsby J.A."/>
            <person name="Tidwell J."/>
            <person name="Bellgard S.E."/>
            <person name="Bellgard M.I."/>
        </authorList>
    </citation>
    <scope>NUCLEOTIDE SEQUENCE</scope>
    <source>
        <tissue evidence="1">Shoot tissue taken approximately 20 cm above the soil surface</tissue>
    </source>
</reference>
<dbReference type="EMBL" id="GBRH01217400">
    <property type="protein sequence ID" value="JAD80495.1"/>
    <property type="molecule type" value="Transcribed_RNA"/>
</dbReference>
<organism evidence="1">
    <name type="scientific">Arundo donax</name>
    <name type="common">Giant reed</name>
    <name type="synonym">Donax arundinaceus</name>
    <dbReference type="NCBI Taxonomy" id="35708"/>
    <lineage>
        <taxon>Eukaryota</taxon>
        <taxon>Viridiplantae</taxon>
        <taxon>Streptophyta</taxon>
        <taxon>Embryophyta</taxon>
        <taxon>Tracheophyta</taxon>
        <taxon>Spermatophyta</taxon>
        <taxon>Magnoliopsida</taxon>
        <taxon>Liliopsida</taxon>
        <taxon>Poales</taxon>
        <taxon>Poaceae</taxon>
        <taxon>PACMAD clade</taxon>
        <taxon>Arundinoideae</taxon>
        <taxon>Arundineae</taxon>
        <taxon>Arundo</taxon>
    </lineage>
</organism>
<protein>
    <submittedName>
        <fullName evidence="1">Peroxisomal biogenesis factor 19</fullName>
    </submittedName>
</protein>
<evidence type="ECO:0000313" key="1">
    <source>
        <dbReference type="EMBL" id="JAD80495.1"/>
    </source>
</evidence>
<dbReference type="AlphaFoldDB" id="A0A0A9D4A9"/>
<name>A0A0A9D4A9_ARUDO</name>
<reference evidence="1" key="1">
    <citation type="submission" date="2014-09" db="EMBL/GenBank/DDBJ databases">
        <authorList>
            <person name="Magalhaes I.L.F."/>
            <person name="Oliveira U."/>
            <person name="Santos F.R."/>
            <person name="Vidigal T.H.D.A."/>
            <person name="Brescovit A.D."/>
            <person name="Santos A.J."/>
        </authorList>
    </citation>
    <scope>NUCLEOTIDE SEQUENCE</scope>
    <source>
        <tissue evidence="1">Shoot tissue taken approximately 20 cm above the soil surface</tissue>
    </source>
</reference>